<dbReference type="PROSITE" id="PS50097">
    <property type="entry name" value="BTB"/>
    <property type="match status" value="2"/>
</dbReference>
<evidence type="ECO:0000259" key="2">
    <source>
        <dbReference type="PROSITE" id="PS50144"/>
    </source>
</evidence>
<dbReference type="InterPro" id="IPR011333">
    <property type="entry name" value="SKP1/BTB/POZ_sf"/>
</dbReference>
<keyword evidence="4" id="KW-1185">Reference proteome</keyword>
<evidence type="ECO:0000313" key="4">
    <source>
        <dbReference type="Proteomes" id="UP000499080"/>
    </source>
</evidence>
<organism evidence="3 4">
    <name type="scientific">Araneus ventricosus</name>
    <name type="common">Orbweaver spider</name>
    <name type="synonym">Epeira ventricosa</name>
    <dbReference type="NCBI Taxonomy" id="182803"/>
    <lineage>
        <taxon>Eukaryota</taxon>
        <taxon>Metazoa</taxon>
        <taxon>Ecdysozoa</taxon>
        <taxon>Arthropoda</taxon>
        <taxon>Chelicerata</taxon>
        <taxon>Arachnida</taxon>
        <taxon>Araneae</taxon>
        <taxon>Araneomorphae</taxon>
        <taxon>Entelegynae</taxon>
        <taxon>Araneoidea</taxon>
        <taxon>Araneidae</taxon>
        <taxon>Araneus</taxon>
    </lineage>
</organism>
<dbReference type="EMBL" id="BGPR01016287">
    <property type="protein sequence ID" value="GBN72473.1"/>
    <property type="molecule type" value="Genomic_DNA"/>
</dbReference>
<dbReference type="InterPro" id="IPR000210">
    <property type="entry name" value="BTB/POZ_dom"/>
</dbReference>
<accession>A0A4Y2R9U3</accession>
<evidence type="ECO:0000259" key="1">
    <source>
        <dbReference type="PROSITE" id="PS50097"/>
    </source>
</evidence>
<proteinExistence type="predicted"/>
<dbReference type="CDD" id="cd14733">
    <property type="entry name" value="BACK"/>
    <property type="match status" value="1"/>
</dbReference>
<dbReference type="CDD" id="cd00121">
    <property type="entry name" value="MATH"/>
    <property type="match status" value="1"/>
</dbReference>
<dbReference type="Pfam" id="PF22486">
    <property type="entry name" value="MATH_2"/>
    <property type="match status" value="1"/>
</dbReference>
<dbReference type="Gene3D" id="2.60.210.10">
    <property type="entry name" value="Apoptosis, Tumor Necrosis Factor Receptor Associated Protein 2, Chain A"/>
    <property type="match status" value="1"/>
</dbReference>
<dbReference type="InterPro" id="IPR008974">
    <property type="entry name" value="TRAF-like"/>
</dbReference>
<name>A0A4Y2R9U3_ARAVE</name>
<dbReference type="AlphaFoldDB" id="A0A4Y2R9U3"/>
<dbReference type="CDD" id="cd18186">
    <property type="entry name" value="BTB_POZ_ZBTB_KLHL-like"/>
    <property type="match status" value="2"/>
</dbReference>
<evidence type="ECO:0000313" key="3">
    <source>
        <dbReference type="EMBL" id="GBN72473.1"/>
    </source>
</evidence>
<sequence length="775" mass="89543">MVVGRIVGEPQKRMANREKCFTFLWVLKNADFCWQQQKERIESNSFVVDEIEGTKWKLWLYPRGILTENVALFLIRDEDTTGADYVKIEYDLAFLDSGKEVLKSVDKDKKSFHKDHRFMDFPTVSQSDEFGDKIPKFVTNNMITVRCRIWKCVGEFSDSVTCVSCNRIFVERSVTAWRIENFSTLDAGKNCIHEIKSVRTREHLMSLELLPDKLNSGEFQCDITPRKRDIKSCKLTFFPSALMNLDRSVVPYDIAYSCVQGFFVFDVPGKPHTFKTQPFFMKRLMEYKQVFLSNDVLSLECTSEFCYGVVQEESIFTCEINVEKILEQNASVSEDNPCSSSSSGLNAERPVVGENPVATHAPDSTMHPIAIQLRKNRAHKVYCPSSDVTDSDEDEMNDKLVRHHFSDFIKDFTSMMDDEIHSDVKLRTRSKIYPAHKCVLSARSPVFRAMFLNNARENANDCIDIKDLRSNAVKSMLLYMYRAEIPISDGLGAYRLYIAAAKYELLVLKDICASFLKKYMSMKNAFEICLLADQHRDDDLKDFAQDFIARSGLETKYWCRARFRRAVKEHRLSSSAAKNEADSDSEYESDNDSVDDEQFCTHINTYFEDFKALMKCGVHSDIKLRASGKIYPAHKCILSARSPVFKARLERENTNDCVDIKGLNDDTVCRMLRYIYTGEVGELRWDGATRLYAAAQEYEFPILISECLFYFKRHMRQSNTREVMQLVQRYRDARLKEIVAGFILKNMEDFQKTGEFKQLVLEAQKSGFFDSDDSD</sequence>
<feature type="domain" description="BTB" evidence="1">
    <location>
        <begin position="422"/>
        <end position="489"/>
    </location>
</feature>
<dbReference type="PANTHER" id="PTHR24413">
    <property type="entry name" value="SPECKLE-TYPE POZ PROTEIN"/>
    <property type="match status" value="1"/>
</dbReference>
<feature type="domain" description="BTB" evidence="1">
    <location>
        <begin position="620"/>
        <end position="680"/>
    </location>
</feature>
<comment type="caution">
    <text evidence="3">The sequence shown here is derived from an EMBL/GenBank/DDBJ whole genome shotgun (WGS) entry which is preliminary data.</text>
</comment>
<dbReference type="GO" id="GO:0030163">
    <property type="term" value="P:protein catabolic process"/>
    <property type="evidence" value="ECO:0007669"/>
    <property type="project" value="UniProtKB-ARBA"/>
</dbReference>
<protein>
    <submittedName>
        <fullName evidence="3">Speckle-type POZ protein</fullName>
    </submittedName>
</protein>
<dbReference type="SMART" id="SM00225">
    <property type="entry name" value="BTB"/>
    <property type="match status" value="2"/>
</dbReference>
<dbReference type="OrthoDB" id="6434255at2759"/>
<reference evidence="3 4" key="1">
    <citation type="journal article" date="2019" name="Sci. Rep.">
        <title>Orb-weaving spider Araneus ventricosus genome elucidates the spidroin gene catalogue.</title>
        <authorList>
            <person name="Kono N."/>
            <person name="Nakamura H."/>
            <person name="Ohtoshi R."/>
            <person name="Moran D.A.P."/>
            <person name="Shinohara A."/>
            <person name="Yoshida Y."/>
            <person name="Fujiwara M."/>
            <person name="Mori M."/>
            <person name="Tomita M."/>
            <person name="Arakawa K."/>
        </authorList>
    </citation>
    <scope>NUCLEOTIDE SEQUENCE [LARGE SCALE GENOMIC DNA]</scope>
</reference>
<feature type="domain" description="MATH" evidence="2">
    <location>
        <begin position="20"/>
        <end position="149"/>
    </location>
</feature>
<dbReference type="InterPro" id="IPR002083">
    <property type="entry name" value="MATH/TRAF_dom"/>
</dbReference>
<dbReference type="Proteomes" id="UP000499080">
    <property type="component" value="Unassembled WGS sequence"/>
</dbReference>
<dbReference type="SUPFAM" id="SSF54695">
    <property type="entry name" value="POZ domain"/>
    <property type="match status" value="2"/>
</dbReference>
<dbReference type="SUPFAM" id="SSF49599">
    <property type="entry name" value="TRAF domain-like"/>
    <property type="match status" value="1"/>
</dbReference>
<dbReference type="PROSITE" id="PS50144">
    <property type="entry name" value="MATH"/>
    <property type="match status" value="1"/>
</dbReference>
<dbReference type="Gene3D" id="3.30.710.10">
    <property type="entry name" value="Potassium Channel Kv1.1, Chain A"/>
    <property type="match status" value="2"/>
</dbReference>
<gene>
    <name evidence="3" type="primary">spop_152</name>
    <name evidence="3" type="ORF">AVEN_130903_1</name>
</gene>
<dbReference type="Pfam" id="PF00651">
    <property type="entry name" value="BTB"/>
    <property type="match status" value="2"/>
</dbReference>